<feature type="binding site" evidence="6">
    <location>
        <position position="182"/>
    </location>
    <ligand>
        <name>Fe cation</name>
        <dbReference type="ChEBI" id="CHEBI:24875"/>
        <label>1</label>
    </ligand>
</feature>
<accession>Q39WF5</accession>
<reference evidence="7 8" key="2">
    <citation type="journal article" date="2009" name="BMC Microbiol.">
        <title>The genome sequence of Geobacter metallireducens: features of metabolism, physiology and regulation common and dissimilar to Geobacter sulfurreducens.</title>
        <authorList>
            <person name="Aklujkar M."/>
            <person name="Krushkal J."/>
            <person name="DiBartolo G."/>
            <person name="Lapidus A."/>
            <person name="Land M.L."/>
            <person name="Lovley D.R."/>
        </authorList>
    </citation>
    <scope>NUCLEOTIDE SEQUENCE [LARGE SCALE GENOMIC DNA]</scope>
    <source>
        <strain evidence="8">ATCC 53774 / DSM 7210 / GS-15</strain>
    </source>
</reference>
<feature type="binding site" evidence="6">
    <location>
        <position position="155"/>
    </location>
    <ligand>
        <name>Fe cation</name>
        <dbReference type="ChEBI" id="CHEBI:24875"/>
        <label>2</label>
    </ligand>
</feature>
<name>Q39WF5_GEOMG</name>
<dbReference type="Proteomes" id="UP000007073">
    <property type="component" value="Chromosome"/>
</dbReference>
<dbReference type="PANTHER" id="PTHR36303:SF1">
    <property type="entry name" value="2',3'-CYCLIC-NUCLEOTIDE 2'-PHOSPHODIESTERASE"/>
    <property type="match status" value="1"/>
</dbReference>
<dbReference type="KEGG" id="gme:Gmet_1181"/>
<evidence type="ECO:0000256" key="3">
    <source>
        <dbReference type="ARBA" id="ARBA00023004"/>
    </source>
</evidence>
<feature type="binding site" evidence="6">
    <location>
        <position position="12"/>
    </location>
    <ligand>
        <name>Fe cation</name>
        <dbReference type="ChEBI" id="CHEBI:24875"/>
        <label>1</label>
    </ligand>
</feature>
<dbReference type="Gene3D" id="3.60.21.10">
    <property type="match status" value="1"/>
</dbReference>
<feature type="binding site" evidence="6">
    <location>
        <position position="43"/>
    </location>
    <ligand>
        <name>Fe cation</name>
        <dbReference type="ChEBI" id="CHEBI:24875"/>
        <label>1</label>
    </ligand>
</feature>
<keyword evidence="1 6" id="KW-0479">Metal-binding</keyword>
<sequence length="264" mass="28885">MSMPVNILFIGDIVGAPGRQAVSRELHRLIDRYRIDLVIANGENAAGGFGITEEKARELYSLGIDVLTSGNHVWDKKESYPYIRREERLVRPANYPPETIGRGSTVVRTAGGISIGILNLEGRVFMNSLDCPFRAADREIVQLKEQANIIFVDFHAEATSEKVALGWYLDGKVSAVVGTHTHVQTADERILPGGTAYMTDAGMTGSFDSVIGVKKELAVERFTSQMPVRFEVAKKDIRLNGVVLGIDEMSGSALSVERISLTCS</sequence>
<dbReference type="STRING" id="269799.Gmet_1181"/>
<feature type="active site" description="Proton donor" evidence="5">
    <location>
        <position position="72"/>
    </location>
</feature>
<dbReference type="InterPro" id="IPR005235">
    <property type="entry name" value="YmdB-like"/>
</dbReference>
<dbReference type="EMBL" id="CP000148">
    <property type="protein sequence ID" value="ABB31419.1"/>
    <property type="molecule type" value="Genomic_DNA"/>
</dbReference>
<evidence type="ECO:0000256" key="5">
    <source>
        <dbReference type="PIRSR" id="PIRSR004789-50"/>
    </source>
</evidence>
<protein>
    <submittedName>
        <fullName evidence="7">2',3'-cyclic nucleotide 2'-phosphodiesterase</fullName>
    </submittedName>
</protein>
<dbReference type="GO" id="GO:0004113">
    <property type="term" value="F:2',3'-cyclic-nucleotide 3'-phosphodiesterase activity"/>
    <property type="evidence" value="ECO:0007669"/>
    <property type="project" value="TreeGrafter"/>
</dbReference>
<dbReference type="InterPro" id="IPR029052">
    <property type="entry name" value="Metallo-depent_PP-like"/>
</dbReference>
<dbReference type="PIRSF" id="PIRSF004789">
    <property type="entry name" value="DR1281"/>
    <property type="match status" value="1"/>
</dbReference>
<organism evidence="7 8">
    <name type="scientific">Geobacter metallireducens (strain ATCC 53774 / DSM 7210 / GS-15)</name>
    <dbReference type="NCBI Taxonomy" id="269799"/>
    <lineage>
        <taxon>Bacteria</taxon>
        <taxon>Pseudomonadati</taxon>
        <taxon>Thermodesulfobacteriota</taxon>
        <taxon>Desulfuromonadia</taxon>
        <taxon>Geobacterales</taxon>
        <taxon>Geobacteraceae</taxon>
        <taxon>Geobacter</taxon>
    </lineage>
</organism>
<dbReference type="FunFam" id="3.60.21.10:FF:000016">
    <property type="entry name" value="Putative metallophosphoesterase"/>
    <property type="match status" value="1"/>
</dbReference>
<evidence type="ECO:0000313" key="7">
    <source>
        <dbReference type="EMBL" id="ABB31419.1"/>
    </source>
</evidence>
<dbReference type="AlphaFoldDB" id="Q39WF5"/>
<dbReference type="GO" id="GO:0046872">
    <property type="term" value="F:metal ion binding"/>
    <property type="evidence" value="ECO:0007669"/>
    <property type="project" value="UniProtKB-KW"/>
</dbReference>
<keyword evidence="2" id="KW-0378">Hydrolase</keyword>
<proteinExistence type="inferred from homology"/>
<feature type="binding site" evidence="6">
    <location>
        <position position="43"/>
    </location>
    <ligand>
        <name>Fe cation</name>
        <dbReference type="ChEBI" id="CHEBI:24875"/>
        <label>2</label>
    </ligand>
</feature>
<dbReference type="Pfam" id="PF13277">
    <property type="entry name" value="YmdB"/>
    <property type="match status" value="1"/>
</dbReference>
<evidence type="ECO:0000256" key="6">
    <source>
        <dbReference type="PIRSR" id="PIRSR004789-51"/>
    </source>
</evidence>
<dbReference type="PANTHER" id="PTHR36303">
    <property type="entry name" value="2',3'-CYCLIC-NUCLEOTIDE 2'-PHOSPHODIESTERASE"/>
    <property type="match status" value="1"/>
</dbReference>
<dbReference type="NCBIfam" id="TIGR00282">
    <property type="entry name" value="TIGR00282 family metallophosphoesterase"/>
    <property type="match status" value="1"/>
</dbReference>
<evidence type="ECO:0000256" key="4">
    <source>
        <dbReference type="ARBA" id="ARBA00061401"/>
    </source>
</evidence>
<feature type="binding site" evidence="6">
    <location>
        <position position="44"/>
    </location>
    <ligand>
        <name>Fe cation</name>
        <dbReference type="ChEBI" id="CHEBI:24875"/>
        <label>1</label>
    </ligand>
</feature>
<gene>
    <name evidence="7" type="ordered locus">Gmet_1181</name>
</gene>
<reference evidence="7 8" key="1">
    <citation type="submission" date="2005-10" db="EMBL/GenBank/DDBJ databases">
        <title>Complete sequence of Geobacter metallireducens GS-15.</title>
        <authorList>
            <consortium name="US DOE Joint Genome Institute"/>
            <person name="Copeland A."/>
            <person name="Lucas S."/>
            <person name="Lapidus A."/>
            <person name="Barry K."/>
            <person name="Detter J.C."/>
            <person name="Glavina T."/>
            <person name="Hammon N."/>
            <person name="Israni S."/>
            <person name="Pitluck S."/>
            <person name="Di Bartolo G."/>
            <person name="Chain P."/>
            <person name="Schmutz J."/>
            <person name="Larimer F."/>
            <person name="Land M."/>
            <person name="Kyrpides N."/>
            <person name="Ivanova N."/>
            <person name="Richardson P."/>
        </authorList>
    </citation>
    <scope>NUCLEOTIDE SEQUENCE [LARGE SCALE GENOMIC DNA]</scope>
    <source>
        <strain evidence="8">ATCC 53774 / DSM 7210 / GS-15</strain>
    </source>
</reference>
<evidence type="ECO:0000313" key="8">
    <source>
        <dbReference type="Proteomes" id="UP000007073"/>
    </source>
</evidence>
<keyword evidence="8" id="KW-1185">Reference proteome</keyword>
<feature type="binding site" evidence="6">
    <location>
        <position position="180"/>
    </location>
    <ligand>
        <name>Fe cation</name>
        <dbReference type="ChEBI" id="CHEBI:24875"/>
        <label>2</label>
    </ligand>
</feature>
<dbReference type="eggNOG" id="COG1692">
    <property type="taxonomic scope" value="Bacteria"/>
</dbReference>
<dbReference type="SUPFAM" id="SSF56300">
    <property type="entry name" value="Metallo-dependent phosphatases"/>
    <property type="match status" value="1"/>
</dbReference>
<evidence type="ECO:0000256" key="2">
    <source>
        <dbReference type="ARBA" id="ARBA00022801"/>
    </source>
</evidence>
<dbReference type="CDD" id="cd07382">
    <property type="entry name" value="MPP_DR1281"/>
    <property type="match status" value="1"/>
</dbReference>
<evidence type="ECO:0000256" key="1">
    <source>
        <dbReference type="ARBA" id="ARBA00022723"/>
    </source>
</evidence>
<dbReference type="HOGENOM" id="CLU_068238_0_0_7"/>
<keyword evidence="3" id="KW-0408">Iron</keyword>
<comment type="similarity">
    <text evidence="4">Belongs to the YmdB-like family.</text>
</comment>
<feature type="binding site" evidence="6">
    <location>
        <position position="71"/>
    </location>
    <ligand>
        <name>Fe cation</name>
        <dbReference type="ChEBI" id="CHEBI:24875"/>
        <label>2</label>
    </ligand>
</feature>